<evidence type="ECO:0000256" key="8">
    <source>
        <dbReference type="ARBA" id="ARBA00023136"/>
    </source>
</evidence>
<dbReference type="Pfam" id="PF07690">
    <property type="entry name" value="MFS_1"/>
    <property type="match status" value="1"/>
</dbReference>
<dbReference type="InterPro" id="IPR011701">
    <property type="entry name" value="MFS"/>
</dbReference>
<dbReference type="PANTHER" id="PTHR23535">
    <property type="entry name" value="SUGAR EFFLUX TRANSPORTER A-RELATED"/>
    <property type="match status" value="1"/>
</dbReference>
<keyword evidence="4" id="KW-1003">Cell membrane</keyword>
<evidence type="ECO:0000256" key="9">
    <source>
        <dbReference type="SAM" id="Phobius"/>
    </source>
</evidence>
<evidence type="ECO:0000259" key="10">
    <source>
        <dbReference type="PROSITE" id="PS50850"/>
    </source>
</evidence>
<dbReference type="Proteomes" id="UP000192408">
    <property type="component" value="Unassembled WGS sequence"/>
</dbReference>
<dbReference type="SUPFAM" id="SSF103473">
    <property type="entry name" value="MFS general substrate transporter"/>
    <property type="match status" value="1"/>
</dbReference>
<dbReference type="GO" id="GO:0005351">
    <property type="term" value="F:carbohydrate:proton symporter activity"/>
    <property type="evidence" value="ECO:0007669"/>
    <property type="project" value="TreeGrafter"/>
</dbReference>
<feature type="transmembrane region" description="Helical" evidence="9">
    <location>
        <begin position="153"/>
        <end position="170"/>
    </location>
</feature>
<feature type="transmembrane region" description="Helical" evidence="9">
    <location>
        <begin position="86"/>
        <end position="103"/>
    </location>
</feature>
<dbReference type="PANTHER" id="PTHR23535:SF2">
    <property type="entry name" value="SUGAR EFFLUX TRANSPORTER A-RELATED"/>
    <property type="match status" value="1"/>
</dbReference>
<organism evidence="11 12">
    <name type="scientific">Pasteurella testudinis DSM 23072</name>
    <dbReference type="NCBI Taxonomy" id="1122938"/>
    <lineage>
        <taxon>Bacteria</taxon>
        <taxon>Pseudomonadati</taxon>
        <taxon>Pseudomonadota</taxon>
        <taxon>Gammaproteobacteria</taxon>
        <taxon>Pasteurellales</taxon>
        <taxon>Pasteurellaceae</taxon>
        <taxon>Pasteurella</taxon>
    </lineage>
</organism>
<dbReference type="RefSeq" id="WP_084257138.1">
    <property type="nucleotide sequence ID" value="NZ_FWWV01000019.1"/>
</dbReference>
<feature type="transmembrane region" description="Helical" evidence="9">
    <location>
        <begin position="376"/>
        <end position="394"/>
    </location>
</feature>
<feature type="transmembrane region" description="Helical" evidence="9">
    <location>
        <begin position="346"/>
        <end position="370"/>
    </location>
</feature>
<evidence type="ECO:0000256" key="3">
    <source>
        <dbReference type="ARBA" id="ARBA00022448"/>
    </source>
</evidence>
<feature type="transmembrane region" description="Helical" evidence="9">
    <location>
        <begin position="176"/>
        <end position="196"/>
    </location>
</feature>
<keyword evidence="12" id="KW-1185">Reference proteome</keyword>
<dbReference type="GO" id="GO:0015767">
    <property type="term" value="P:lactose transport"/>
    <property type="evidence" value="ECO:0007669"/>
    <property type="project" value="TreeGrafter"/>
</dbReference>
<feature type="transmembrane region" description="Helical" evidence="9">
    <location>
        <begin position="223"/>
        <end position="245"/>
    </location>
</feature>
<keyword evidence="6 9" id="KW-0812">Transmembrane</keyword>
<keyword evidence="3" id="KW-0813">Transport</keyword>
<evidence type="ECO:0000256" key="7">
    <source>
        <dbReference type="ARBA" id="ARBA00022989"/>
    </source>
</evidence>
<dbReference type="CDD" id="cd17471">
    <property type="entry name" value="MFS_Set"/>
    <property type="match status" value="1"/>
</dbReference>
<feature type="transmembrane region" description="Helical" evidence="9">
    <location>
        <begin position="109"/>
        <end position="132"/>
    </location>
</feature>
<dbReference type="GO" id="GO:0005886">
    <property type="term" value="C:plasma membrane"/>
    <property type="evidence" value="ECO:0007669"/>
    <property type="project" value="UniProtKB-SubCell"/>
</dbReference>
<evidence type="ECO:0000256" key="2">
    <source>
        <dbReference type="ARBA" id="ARBA00006523"/>
    </source>
</evidence>
<proteinExistence type="inferred from homology"/>
<dbReference type="GO" id="GO:1904659">
    <property type="term" value="P:D-glucose transmembrane transport"/>
    <property type="evidence" value="ECO:0007669"/>
    <property type="project" value="TreeGrafter"/>
</dbReference>
<name>A0A1W1UWB0_9PAST</name>
<protein>
    <submittedName>
        <fullName evidence="11">MFS transporter, SET family, sugar efflux transporter</fullName>
    </submittedName>
</protein>
<dbReference type="STRING" id="1122938.SAMN05660772_02467"/>
<evidence type="ECO:0000256" key="1">
    <source>
        <dbReference type="ARBA" id="ARBA00004651"/>
    </source>
</evidence>
<comment type="similarity">
    <text evidence="2">Belongs to the major facilitator superfamily. Set transporter family.</text>
</comment>
<feature type="transmembrane region" description="Helical" evidence="9">
    <location>
        <begin position="312"/>
        <end position="334"/>
    </location>
</feature>
<dbReference type="InterPro" id="IPR036259">
    <property type="entry name" value="MFS_trans_sf"/>
</dbReference>
<feature type="domain" description="Major facilitator superfamily (MFS) profile" evidence="10">
    <location>
        <begin position="18"/>
        <end position="397"/>
    </location>
</feature>
<comment type="subcellular location">
    <subcellularLocation>
        <location evidence="1">Cell membrane</location>
        <topology evidence="1">Multi-pass membrane protein</topology>
    </subcellularLocation>
</comment>
<evidence type="ECO:0000256" key="6">
    <source>
        <dbReference type="ARBA" id="ARBA00022692"/>
    </source>
</evidence>
<dbReference type="InterPro" id="IPR020846">
    <property type="entry name" value="MFS_dom"/>
</dbReference>
<dbReference type="GO" id="GO:0036448">
    <property type="term" value="P:cellular response to glucose-phosphate stress"/>
    <property type="evidence" value="ECO:0007669"/>
    <property type="project" value="TreeGrafter"/>
</dbReference>
<dbReference type="PROSITE" id="PS50850">
    <property type="entry name" value="MFS"/>
    <property type="match status" value="1"/>
</dbReference>
<feature type="transmembrane region" description="Helical" evidence="9">
    <location>
        <begin position="52"/>
        <end position="74"/>
    </location>
</feature>
<keyword evidence="5" id="KW-0762">Sugar transport</keyword>
<dbReference type="Gene3D" id="1.20.1250.20">
    <property type="entry name" value="MFS general substrate transporter like domains"/>
    <property type="match status" value="2"/>
</dbReference>
<feature type="transmembrane region" description="Helical" evidence="9">
    <location>
        <begin position="288"/>
        <end position="306"/>
    </location>
</feature>
<reference evidence="12" key="1">
    <citation type="submission" date="2017-04" db="EMBL/GenBank/DDBJ databases">
        <authorList>
            <person name="Varghese N."/>
            <person name="Submissions S."/>
        </authorList>
    </citation>
    <scope>NUCLEOTIDE SEQUENCE [LARGE SCALE GENOMIC DNA]</scope>
    <source>
        <strain evidence="12">DSM 23072</strain>
    </source>
</reference>
<sequence length="397" mass="43731">MRHIHSSPSAPTTPSNIIAFAFLLMAFLTGIGSAFQLPVLSLFLSQEVQASPLAVGFFYSFNALVGIVIGQWLGNYSDRQPDRRKIILICCLMAAVGYFIFAFSRNYYILITFAVVLFGLGSASNPQIFAFAREYAESSKKEVVMFSTIMRTQISLAWIVGPPLAFSLVVGMGFEFLFSIGALTFVASGILALLLLPKLQRQAADNPSAAKVQSPRQNRRSTLFLFLATMLIFCCNSIYLINMPLYVIKELQLEEKLAGILMGTAATLEIPIMLLAGYLTRYVSKKSLVLFAIACGLLFYLGLLFIENPWGLILLQLLNAVLIGIIATIGMLYFQDLMPQQLGAATTLFTNAAKSSWVIAGPIAGAIASIWDYASVFYFCLLFILLAFFCMWRVKAC</sequence>
<keyword evidence="8 9" id="KW-0472">Membrane</keyword>
<evidence type="ECO:0000313" key="12">
    <source>
        <dbReference type="Proteomes" id="UP000192408"/>
    </source>
</evidence>
<dbReference type="EMBL" id="FWWV01000019">
    <property type="protein sequence ID" value="SMB85330.1"/>
    <property type="molecule type" value="Genomic_DNA"/>
</dbReference>
<keyword evidence="7 9" id="KW-1133">Transmembrane helix</keyword>
<evidence type="ECO:0000256" key="5">
    <source>
        <dbReference type="ARBA" id="ARBA00022597"/>
    </source>
</evidence>
<feature type="transmembrane region" description="Helical" evidence="9">
    <location>
        <begin position="257"/>
        <end position="276"/>
    </location>
</feature>
<dbReference type="AlphaFoldDB" id="A0A1W1UWB0"/>
<accession>A0A1W1UWB0</accession>
<gene>
    <name evidence="11" type="ORF">SAMN05660772_02467</name>
</gene>
<evidence type="ECO:0000313" key="11">
    <source>
        <dbReference type="EMBL" id="SMB85330.1"/>
    </source>
</evidence>
<evidence type="ECO:0000256" key="4">
    <source>
        <dbReference type="ARBA" id="ARBA00022475"/>
    </source>
</evidence>